<keyword evidence="4 6" id="KW-1133">Transmembrane helix</keyword>
<dbReference type="EMBL" id="CP049228">
    <property type="protein sequence ID" value="QIH23920.1"/>
    <property type="molecule type" value="Genomic_DNA"/>
</dbReference>
<evidence type="ECO:0000256" key="4">
    <source>
        <dbReference type="ARBA" id="ARBA00022989"/>
    </source>
</evidence>
<comment type="subcellular location">
    <subcellularLocation>
        <location evidence="1">Cell membrane</location>
        <topology evidence="1">Multi-pass membrane protein</topology>
    </subcellularLocation>
</comment>
<dbReference type="AlphaFoldDB" id="A0A6G7B935"/>
<dbReference type="InterPro" id="IPR017039">
    <property type="entry name" value="Virul_fac_BrkB"/>
</dbReference>
<dbReference type="PANTHER" id="PTHR30213:SF0">
    <property type="entry name" value="UPF0761 MEMBRANE PROTEIN YIHY"/>
    <property type="match status" value="1"/>
</dbReference>
<name>A0A6G7B935_9LACO</name>
<dbReference type="PIRSF" id="PIRSF035875">
    <property type="entry name" value="RNase_BN"/>
    <property type="match status" value="1"/>
</dbReference>
<evidence type="ECO:0000256" key="5">
    <source>
        <dbReference type="ARBA" id="ARBA00023136"/>
    </source>
</evidence>
<evidence type="ECO:0000313" key="8">
    <source>
        <dbReference type="Proteomes" id="UP000501676"/>
    </source>
</evidence>
<evidence type="ECO:0000256" key="2">
    <source>
        <dbReference type="ARBA" id="ARBA00022475"/>
    </source>
</evidence>
<dbReference type="NCBIfam" id="TIGR00765">
    <property type="entry name" value="yihY_not_rbn"/>
    <property type="match status" value="1"/>
</dbReference>
<organism evidence="7 8">
    <name type="scientific">Lactobacillus iners</name>
    <dbReference type="NCBI Taxonomy" id="147802"/>
    <lineage>
        <taxon>Bacteria</taxon>
        <taxon>Bacillati</taxon>
        <taxon>Bacillota</taxon>
        <taxon>Bacilli</taxon>
        <taxon>Lactobacillales</taxon>
        <taxon>Lactobacillaceae</taxon>
        <taxon>Lactobacillus</taxon>
    </lineage>
</organism>
<accession>A0A6G7B935</accession>
<protein>
    <submittedName>
        <fullName evidence="7">YihY/virulence factor BrkB family protein</fullName>
    </submittedName>
</protein>
<keyword evidence="2" id="KW-1003">Cell membrane</keyword>
<dbReference type="RefSeq" id="WP_006736234.1">
    <property type="nucleotide sequence ID" value="NZ_CP049225.1"/>
</dbReference>
<dbReference type="PANTHER" id="PTHR30213">
    <property type="entry name" value="INNER MEMBRANE PROTEIN YHJD"/>
    <property type="match status" value="1"/>
</dbReference>
<reference evidence="7 8" key="1">
    <citation type="submission" date="2020-02" db="EMBL/GenBank/DDBJ databases">
        <title>Complete genome sequences of six Lactobacillus iners strains isolated from the human vagina.</title>
        <authorList>
            <person name="France M.T."/>
            <person name="Rutt L."/>
            <person name="Narina S."/>
            <person name="Arbaugh S."/>
            <person name="Humphrys M.S."/>
            <person name="Ma B."/>
            <person name="Hayward M.R."/>
            <person name="Relman D."/>
            <person name="Kwon D.S."/>
            <person name="Ravel J."/>
        </authorList>
    </citation>
    <scope>NUCLEOTIDE SEQUENCE [LARGE SCALE GENOMIC DNA]</scope>
    <source>
        <strain evidence="7 8">C0210C1</strain>
    </source>
</reference>
<gene>
    <name evidence="7" type="ORF">G6Z83_04280</name>
</gene>
<feature type="transmembrane region" description="Helical" evidence="6">
    <location>
        <begin position="250"/>
        <end position="281"/>
    </location>
</feature>
<feature type="transmembrane region" description="Helical" evidence="6">
    <location>
        <begin position="133"/>
        <end position="166"/>
    </location>
</feature>
<keyword evidence="3 6" id="KW-0812">Transmembrane</keyword>
<dbReference type="Proteomes" id="UP000501676">
    <property type="component" value="Chromosome"/>
</dbReference>
<evidence type="ECO:0000256" key="6">
    <source>
        <dbReference type="SAM" id="Phobius"/>
    </source>
</evidence>
<feature type="transmembrane region" description="Helical" evidence="6">
    <location>
        <begin position="216"/>
        <end position="238"/>
    </location>
</feature>
<evidence type="ECO:0000256" key="1">
    <source>
        <dbReference type="ARBA" id="ARBA00004651"/>
    </source>
</evidence>
<feature type="transmembrane region" description="Helical" evidence="6">
    <location>
        <begin position="94"/>
        <end position="112"/>
    </location>
</feature>
<feature type="transmembrane region" description="Helical" evidence="6">
    <location>
        <begin position="186"/>
        <end position="204"/>
    </location>
</feature>
<proteinExistence type="predicted"/>
<evidence type="ECO:0000256" key="3">
    <source>
        <dbReference type="ARBA" id="ARBA00022692"/>
    </source>
</evidence>
<dbReference type="Pfam" id="PF03631">
    <property type="entry name" value="Virul_fac_BrkB"/>
    <property type="match status" value="1"/>
</dbReference>
<evidence type="ECO:0000313" key="7">
    <source>
        <dbReference type="EMBL" id="QIH23920.1"/>
    </source>
</evidence>
<sequence>MKKGSIKHNCSHFMLILTQIMTRGEIGQTSIIIAYYILFSIFPVIMIVGNMLPLLQINTSSIATYLNVIFPEQIAQFILPIVKSLLHQHSNGSISLGIIFALWSFSGLVNSIRIAMNKIYGVYEQEKTCPWWYYFVTRTLMLLLSIFMIYIFLLAIFVVAFGNQIMNFLGVTLNFSVEWLNQLLHYRWPLIILMTILFNTYINYTIPNIGMKSRITFPGTIFTTICWCGLSYFFGLYLHEFGTRWENYGIIGTFIIFLMWLNLAAILFLIGVCLNATISYIKYGNAQYKLRPITDYLKSCTSKANR</sequence>
<feature type="transmembrane region" description="Helical" evidence="6">
    <location>
        <begin position="34"/>
        <end position="55"/>
    </location>
</feature>
<keyword evidence="5 6" id="KW-0472">Membrane</keyword>
<dbReference type="GO" id="GO:0005886">
    <property type="term" value="C:plasma membrane"/>
    <property type="evidence" value="ECO:0007669"/>
    <property type="project" value="UniProtKB-SubCell"/>
</dbReference>